<reference evidence="2" key="1">
    <citation type="submission" date="2021-01" db="EMBL/GenBank/DDBJ databases">
        <title>Tabrizicola alba sp. nov. a motile alkaliphilic bacterium isolated from a soda lake.</title>
        <authorList>
            <person name="Szuroczki S."/>
            <person name="Abbaszade G."/>
            <person name="Schumann P."/>
            <person name="Toth E."/>
        </authorList>
    </citation>
    <scope>NUCLEOTIDE SEQUENCE</scope>
    <source>
        <strain evidence="2">DMG-N-6</strain>
    </source>
</reference>
<dbReference type="RefSeq" id="WP_202687501.1">
    <property type="nucleotide sequence ID" value="NZ_JAESVN010000002.1"/>
</dbReference>
<evidence type="ECO:0000313" key="2">
    <source>
        <dbReference type="EMBL" id="MBL4916680.1"/>
    </source>
</evidence>
<organism evidence="2 3">
    <name type="scientific">Szabonella alba</name>
    <dbReference type="NCBI Taxonomy" id="2804194"/>
    <lineage>
        <taxon>Bacteria</taxon>
        <taxon>Pseudomonadati</taxon>
        <taxon>Pseudomonadota</taxon>
        <taxon>Alphaproteobacteria</taxon>
        <taxon>Rhodobacterales</taxon>
        <taxon>Paracoccaceae</taxon>
        <taxon>Szabonella</taxon>
    </lineage>
</organism>
<evidence type="ECO:0000313" key="3">
    <source>
        <dbReference type="Proteomes" id="UP000648908"/>
    </source>
</evidence>
<dbReference type="AlphaFoldDB" id="A0A8K0XZ28"/>
<protein>
    <submittedName>
        <fullName evidence="2">DUF883 family protein</fullName>
    </submittedName>
</protein>
<keyword evidence="1" id="KW-1133">Transmembrane helix</keyword>
<dbReference type="Proteomes" id="UP000648908">
    <property type="component" value="Unassembled WGS sequence"/>
</dbReference>
<keyword evidence="1" id="KW-0812">Transmembrane</keyword>
<sequence length="144" mass="15415">MASSDVSNIRSDAAKIAKTAKDGASAAAAEAEAHVRRAADDLGETAELTYEEMKEQFAVLKADLEVLGTKMADAGRESARDVYRRARRTGRRAVSAAEEGVDYVGTQFDDTLTRAENFTRERPGTALGLAAGAGFLLAMMLSRR</sequence>
<evidence type="ECO:0000256" key="1">
    <source>
        <dbReference type="SAM" id="Phobius"/>
    </source>
</evidence>
<proteinExistence type="predicted"/>
<feature type="transmembrane region" description="Helical" evidence="1">
    <location>
        <begin position="124"/>
        <end position="142"/>
    </location>
</feature>
<gene>
    <name evidence="2" type="ORF">JL811_05545</name>
</gene>
<keyword evidence="3" id="KW-1185">Reference proteome</keyword>
<keyword evidence="1" id="KW-0472">Membrane</keyword>
<comment type="caution">
    <text evidence="2">The sequence shown here is derived from an EMBL/GenBank/DDBJ whole genome shotgun (WGS) entry which is preliminary data.</text>
</comment>
<name>A0A8K0XZ28_9RHOB</name>
<accession>A0A8K0XZ28</accession>
<dbReference type="EMBL" id="JAESVN010000002">
    <property type="protein sequence ID" value="MBL4916680.1"/>
    <property type="molecule type" value="Genomic_DNA"/>
</dbReference>